<keyword evidence="1" id="KW-0472">Membrane</keyword>
<keyword evidence="5" id="KW-1185">Reference proteome</keyword>
<protein>
    <submittedName>
        <fullName evidence="2">Membrane protein</fullName>
    </submittedName>
</protein>
<reference evidence="2" key="2">
    <citation type="submission" date="2015-04" db="EMBL/GenBank/DDBJ databases">
        <title>Genome sequence of Mycobacterium arupense strain GUC1.</title>
        <authorList>
            <person name="Greninger A.L."/>
            <person name="Cunningham G."/>
            <person name="Chiu C.Y."/>
            <person name="Miller S."/>
        </authorList>
    </citation>
    <scope>NUCLEOTIDE SEQUENCE</scope>
    <source>
        <strain evidence="2">GUC1</strain>
    </source>
</reference>
<dbReference type="AlphaFoldDB" id="A0A0F5MSB1"/>
<accession>A0A0F5MSB1</accession>
<feature type="transmembrane region" description="Helical" evidence="1">
    <location>
        <begin position="36"/>
        <end position="56"/>
    </location>
</feature>
<dbReference type="Proteomes" id="UP000192327">
    <property type="component" value="Unassembled WGS sequence"/>
</dbReference>
<dbReference type="RefSeq" id="WP_046191067.1">
    <property type="nucleotide sequence ID" value="NZ_JACKUJ010000011.1"/>
</dbReference>
<gene>
    <name evidence="3" type="ORF">BST15_19820</name>
    <name evidence="2" type="ORF">WR43_18490</name>
</gene>
<dbReference type="EMBL" id="LASW01000122">
    <property type="protein sequence ID" value="KKB97581.1"/>
    <property type="molecule type" value="Genomic_DNA"/>
</dbReference>
<evidence type="ECO:0000313" key="2">
    <source>
        <dbReference type="EMBL" id="KKB97581.1"/>
    </source>
</evidence>
<sequence length="60" mass="6528">MARNRYAARPPLYGMVLFFCAIAIVAVTAYQHAGWWSLVGYGLAAVTAVLGMALAFRDFS</sequence>
<keyword evidence="1" id="KW-1133">Transmembrane helix</keyword>
<dbReference type="EMBL" id="MVHH01000075">
    <property type="protein sequence ID" value="OQZ91632.1"/>
    <property type="molecule type" value="Genomic_DNA"/>
</dbReference>
<evidence type="ECO:0000313" key="3">
    <source>
        <dbReference type="EMBL" id="OQZ91632.1"/>
    </source>
</evidence>
<dbReference type="OrthoDB" id="4737297at2"/>
<feature type="transmembrane region" description="Helical" evidence="1">
    <location>
        <begin position="12"/>
        <end position="30"/>
    </location>
</feature>
<dbReference type="STRING" id="342002.BST15_19820"/>
<comment type="caution">
    <text evidence="2">The sequence shown here is derived from an EMBL/GenBank/DDBJ whole genome shotgun (WGS) entry which is preliminary data.</text>
</comment>
<evidence type="ECO:0000313" key="5">
    <source>
        <dbReference type="Proteomes" id="UP000192327"/>
    </source>
</evidence>
<dbReference type="Proteomes" id="UP000034416">
    <property type="component" value="Unassembled WGS sequence"/>
</dbReference>
<evidence type="ECO:0000256" key="1">
    <source>
        <dbReference type="SAM" id="Phobius"/>
    </source>
</evidence>
<organism evidence="2 4">
    <name type="scientific">Mycolicibacter arupensis</name>
    <dbReference type="NCBI Taxonomy" id="342002"/>
    <lineage>
        <taxon>Bacteria</taxon>
        <taxon>Bacillati</taxon>
        <taxon>Actinomycetota</taxon>
        <taxon>Actinomycetes</taxon>
        <taxon>Mycobacteriales</taxon>
        <taxon>Mycobacteriaceae</taxon>
        <taxon>Mycolicibacter</taxon>
    </lineage>
</organism>
<reference evidence="3 5" key="3">
    <citation type="submission" date="2016-12" db="EMBL/GenBank/DDBJ databases">
        <title>The new phylogeny of genus Mycobacterium.</title>
        <authorList>
            <person name="Tortoli E."/>
            <person name="Trovato A."/>
            <person name="Cirillo D.M."/>
        </authorList>
    </citation>
    <scope>NUCLEOTIDE SEQUENCE [LARGE SCALE GENOMIC DNA]</scope>
    <source>
        <strain evidence="3 5">DSM 44942</strain>
    </source>
</reference>
<dbReference type="PATRIC" id="fig|342002.3.peg.4012"/>
<proteinExistence type="predicted"/>
<evidence type="ECO:0000313" key="4">
    <source>
        <dbReference type="Proteomes" id="UP000034416"/>
    </source>
</evidence>
<name>A0A0F5MSB1_9MYCO</name>
<keyword evidence="1" id="KW-0812">Transmembrane</keyword>
<reference evidence="4" key="1">
    <citation type="submission" date="2015-04" db="EMBL/GenBank/DDBJ databases">
        <title>Genome sequence of Mycobacterium arupense GUC1.</title>
        <authorList>
            <person name="Greninger A.L."/>
            <person name="Cunningham G."/>
            <person name="Chiu C.Y."/>
            <person name="Miller S."/>
        </authorList>
    </citation>
    <scope>NUCLEOTIDE SEQUENCE [LARGE SCALE GENOMIC DNA]</scope>
    <source>
        <strain evidence="4">GUC1</strain>
    </source>
</reference>